<dbReference type="OrthoDB" id="4964600at2"/>
<keyword evidence="2" id="KW-0732">Signal</keyword>
<feature type="transmembrane region" description="Helical" evidence="1">
    <location>
        <begin position="119"/>
        <end position="142"/>
    </location>
</feature>
<name>I0H3Q8_ACTM4</name>
<feature type="transmembrane region" description="Helical" evidence="1">
    <location>
        <begin position="154"/>
        <end position="171"/>
    </location>
</feature>
<evidence type="ECO:0000256" key="2">
    <source>
        <dbReference type="SAM" id="SignalP"/>
    </source>
</evidence>
<dbReference type="HOGENOM" id="CLU_1270056_0_0_11"/>
<dbReference type="EMBL" id="AP012319">
    <property type="protein sequence ID" value="BAL87645.1"/>
    <property type="molecule type" value="Genomic_DNA"/>
</dbReference>
<feature type="transmembrane region" description="Helical" evidence="1">
    <location>
        <begin position="85"/>
        <end position="107"/>
    </location>
</feature>
<sequence length="217" mass="22228">MQKISRQAAVCAVAGGALTAVAGIVVQAVVVPNSTVSEQLWSYPWPSDQFTLVSILYAIFHVLVCVGMAGFARSGLAGDGRVARIGAWMAFGGTVVLFAAELASIPVGDQLIEERGPSAVGAMFGVGTVVAAIGFLLAGVTTLRAGRWQGWRRFTPLVAGLTLVAITGSVGTDVMSASIAAYGIGALGLGLAMLTQPDPRGVMTDQVSEPRRAPAGR</sequence>
<feature type="transmembrane region" description="Helical" evidence="1">
    <location>
        <begin position="177"/>
        <end position="194"/>
    </location>
</feature>
<protein>
    <recommendedName>
        <fullName evidence="5">DUF998 domain-containing protein</fullName>
    </recommendedName>
</protein>
<evidence type="ECO:0000313" key="4">
    <source>
        <dbReference type="Proteomes" id="UP000007882"/>
    </source>
</evidence>
<dbReference type="Proteomes" id="UP000007882">
    <property type="component" value="Chromosome"/>
</dbReference>
<reference evidence="3 4" key="1">
    <citation type="submission" date="2012-02" db="EMBL/GenBank/DDBJ databases">
        <title>Complete genome sequence of Actinoplanes missouriensis 431 (= NBRC 102363).</title>
        <authorList>
            <person name="Ohnishi Y."/>
            <person name="Ishikawa J."/>
            <person name="Sekine M."/>
            <person name="Hosoyama A."/>
            <person name="Harada T."/>
            <person name="Narita H."/>
            <person name="Hata T."/>
            <person name="Konno Y."/>
            <person name="Tutikane K."/>
            <person name="Fujita N."/>
            <person name="Horinouchi S."/>
            <person name="Hayakawa M."/>
        </authorList>
    </citation>
    <scope>NUCLEOTIDE SEQUENCE [LARGE SCALE GENOMIC DNA]</scope>
    <source>
        <strain evidence="4">ATCC 14538 / DSM 43046 / CBS 188.64 / JCM 3121 / NBRC 102363 / NCIMB 12654 / NRRL B-3342 / UNCC 431</strain>
    </source>
</reference>
<organism evidence="3 4">
    <name type="scientific">Actinoplanes missouriensis (strain ATCC 14538 / DSM 43046 / CBS 188.64 / JCM 3121 / NBRC 102363 / NCIMB 12654 / NRRL B-3342 / UNCC 431)</name>
    <dbReference type="NCBI Taxonomy" id="512565"/>
    <lineage>
        <taxon>Bacteria</taxon>
        <taxon>Bacillati</taxon>
        <taxon>Actinomycetota</taxon>
        <taxon>Actinomycetes</taxon>
        <taxon>Micromonosporales</taxon>
        <taxon>Micromonosporaceae</taxon>
        <taxon>Actinoplanes</taxon>
    </lineage>
</organism>
<accession>I0H3Q8</accession>
<keyword evidence="1" id="KW-0812">Transmembrane</keyword>
<keyword evidence="4" id="KW-1185">Reference proteome</keyword>
<gene>
    <name evidence="3" type="ordered locus">AMIS_24250</name>
</gene>
<keyword evidence="1" id="KW-1133">Transmembrane helix</keyword>
<proteinExistence type="predicted"/>
<keyword evidence="1" id="KW-0472">Membrane</keyword>
<dbReference type="KEGG" id="ams:AMIS_24250"/>
<dbReference type="eggNOG" id="ENOG5033YRJ">
    <property type="taxonomic scope" value="Bacteria"/>
</dbReference>
<dbReference type="PATRIC" id="fig|512565.3.peg.2424"/>
<evidence type="ECO:0008006" key="5">
    <source>
        <dbReference type="Google" id="ProtNLM"/>
    </source>
</evidence>
<feature type="signal peptide" evidence="2">
    <location>
        <begin position="1"/>
        <end position="22"/>
    </location>
</feature>
<evidence type="ECO:0000256" key="1">
    <source>
        <dbReference type="SAM" id="Phobius"/>
    </source>
</evidence>
<dbReference type="AlphaFoldDB" id="I0H3Q8"/>
<evidence type="ECO:0000313" key="3">
    <source>
        <dbReference type="EMBL" id="BAL87645.1"/>
    </source>
</evidence>
<feature type="transmembrane region" description="Helical" evidence="1">
    <location>
        <begin position="52"/>
        <end position="73"/>
    </location>
</feature>
<dbReference type="STRING" id="512565.AMIS_24250"/>
<feature type="chain" id="PRO_5038717968" description="DUF998 domain-containing protein" evidence="2">
    <location>
        <begin position="23"/>
        <end position="217"/>
    </location>
</feature>